<organism evidence="1 2">
    <name type="scientific">Ruminococcus intestinalis</name>
    <dbReference type="NCBI Taxonomy" id="2763066"/>
    <lineage>
        <taxon>Bacteria</taxon>
        <taxon>Bacillati</taxon>
        <taxon>Bacillota</taxon>
        <taxon>Clostridia</taxon>
        <taxon>Eubacteriales</taxon>
        <taxon>Oscillospiraceae</taxon>
        <taxon>Ruminococcus</taxon>
    </lineage>
</organism>
<gene>
    <name evidence="1" type="ORF">H8R91_06190</name>
</gene>
<evidence type="ECO:0000313" key="2">
    <source>
        <dbReference type="Proteomes" id="UP000636755"/>
    </source>
</evidence>
<evidence type="ECO:0000313" key="1">
    <source>
        <dbReference type="EMBL" id="MBC5728110.1"/>
    </source>
</evidence>
<dbReference type="RefSeq" id="WP_022235306.1">
    <property type="nucleotide sequence ID" value="NZ_JACOPS010000002.1"/>
</dbReference>
<name>A0ABR7HKP6_9FIRM</name>
<dbReference type="Proteomes" id="UP000636755">
    <property type="component" value="Unassembled WGS sequence"/>
</dbReference>
<protein>
    <submittedName>
        <fullName evidence="1">Uncharacterized protein</fullName>
    </submittedName>
</protein>
<sequence length="116" mass="13185">MSRTIIKFTSPFNSNAVFDAFGKFMYRENFEFVQKNGEQYWKKGVGLLTAPQFLKLSVNNDGSYVLEAWIKFAILPGVYVGEMGTKGFVGALPKQLLKERVDKTLMAMQANVIYQQ</sequence>
<proteinExistence type="predicted"/>
<reference evidence="1 2" key="1">
    <citation type="submission" date="2020-08" db="EMBL/GenBank/DDBJ databases">
        <title>Genome public.</title>
        <authorList>
            <person name="Liu C."/>
            <person name="Sun Q."/>
        </authorList>
    </citation>
    <scope>NUCLEOTIDE SEQUENCE [LARGE SCALE GENOMIC DNA]</scope>
    <source>
        <strain evidence="1 2">NSJ-71</strain>
    </source>
</reference>
<dbReference type="EMBL" id="JACOPS010000002">
    <property type="protein sequence ID" value="MBC5728110.1"/>
    <property type="molecule type" value="Genomic_DNA"/>
</dbReference>
<accession>A0ABR7HKP6</accession>
<comment type="caution">
    <text evidence="1">The sequence shown here is derived from an EMBL/GenBank/DDBJ whole genome shotgun (WGS) entry which is preliminary data.</text>
</comment>
<keyword evidence="2" id="KW-1185">Reference proteome</keyword>